<keyword evidence="2" id="KW-0378">Hydrolase</keyword>
<proteinExistence type="predicted"/>
<protein>
    <submittedName>
        <fullName evidence="2">Serine protease espC</fullName>
        <ecNumber evidence="2">3.4.21.-</ecNumber>
    </submittedName>
</protein>
<dbReference type="GO" id="GO:0006508">
    <property type="term" value="P:proteolysis"/>
    <property type="evidence" value="ECO:0007669"/>
    <property type="project" value="UniProtKB-KW"/>
</dbReference>
<dbReference type="PROSITE" id="PS51208">
    <property type="entry name" value="AUTOTRANSPORTER"/>
    <property type="match status" value="1"/>
</dbReference>
<dbReference type="GO" id="GO:0008233">
    <property type="term" value="F:peptidase activity"/>
    <property type="evidence" value="ECO:0007669"/>
    <property type="project" value="UniProtKB-KW"/>
</dbReference>
<sequence length="913" mass="101510">MKIKKYLYLSLIVFLLIEQPSYSLTEIETGVISKNNYTQVQDRNTGSNYDLSNITDNMKIEMSNFQIRSGSFSIGNQNKKYDLEFIGTKGLDNSENQIVTDPIVLVDASARQGKESFELYGNNLKLAFAENSFAKRAYLIWNEGKGTANNKVHINADNTLVLTFNAANIKEKAFAVYSLGNNYNDADKNLINLNGKDIEIQVLNTQTEGKGLYAGEYGQIRINNDNNLAENLLVNITSKNNTQQLNGAVGIQADAGAKIDIRSKNNIIKAESELNAVGILGSGINSNIILKGENTVIDILDKNSTASISKAVGIEAIEKANISIENTKNINIISKADQHSAYGIKADKESTVDLKAQTIYIETSSNNPHYRASTGIYADNNSSVNLKGGVVIKDNKPHTDYHFAIYNKKGIIQINNELENVPVDITGHIVTSAKGKTTINFKGNNSIFIGQKTTSAKGESNLSFLDGALWKNKYDSQVTNLTLKNSIVDMSQEGKQILTIENISGNNGRIIMDISGNDLETDFLQLNSADKKQNHILDVSDNSIPLLTSYDFNNGAIHFANDKSGEVTFEGGNVSNISNVFNYNVKVENGTNGNKEDWFVTGIEKTEIGETTKTIIDSATFLYNSAVARMEVDSIHKRLGEIRNYEKNNGVWVRLLSGEMEYDKSSINRFKNDYNMLQVGYDRKHNLEGSKIFTGFAVSKRNSNIDFRDNGKGDSENIGFSLYASYVGDTDTYIDLIGKFSHIDTSYKTYNFFNNEIQESKGDYKTWAKTLSIEVGKKIDYNSYFLIPKIQLNYTYVSNLDYTTNGGIKVEQNSIHSLIGKTGINIGKTFEKNSHFMKFDILGEVNGDYRVNAKGKDTTYTKKVNGNDSWIEVGLGGDFNISETTNIYYEITKSLGSDYETNWEGTIGFRINF</sequence>
<dbReference type="InterPro" id="IPR006315">
    <property type="entry name" value="OM_autotransptr_brl_dom"/>
</dbReference>
<dbReference type="Gene3D" id="2.40.128.130">
    <property type="entry name" value="Autotransporter beta-domain"/>
    <property type="match status" value="1"/>
</dbReference>
<dbReference type="GeneID" id="78453281"/>
<dbReference type="Gene3D" id="2.160.20.20">
    <property type="match status" value="1"/>
</dbReference>
<dbReference type="SUPFAM" id="SSF103515">
    <property type="entry name" value="Autotransporter"/>
    <property type="match status" value="1"/>
</dbReference>
<dbReference type="EC" id="3.4.21.-" evidence="2"/>
<name>A0AAX2JBE9_9FUSO</name>
<dbReference type="InterPro" id="IPR005546">
    <property type="entry name" value="Autotransporte_beta"/>
</dbReference>
<dbReference type="Pfam" id="PF03797">
    <property type="entry name" value="Autotransporter"/>
    <property type="match status" value="1"/>
</dbReference>
<evidence type="ECO:0000313" key="3">
    <source>
        <dbReference type="Proteomes" id="UP000249008"/>
    </source>
</evidence>
<evidence type="ECO:0000259" key="1">
    <source>
        <dbReference type="PROSITE" id="PS51208"/>
    </source>
</evidence>
<reference evidence="2 3" key="1">
    <citation type="submission" date="2018-06" db="EMBL/GenBank/DDBJ databases">
        <authorList>
            <consortium name="Pathogen Informatics"/>
            <person name="Doyle S."/>
        </authorList>
    </citation>
    <scope>NUCLEOTIDE SEQUENCE [LARGE SCALE GENOMIC DNA]</scope>
    <source>
        <strain evidence="2 3">NCTC12112</strain>
    </source>
</reference>
<dbReference type="InterPro" id="IPR036709">
    <property type="entry name" value="Autotransporte_beta_dom_sf"/>
</dbReference>
<evidence type="ECO:0000313" key="2">
    <source>
        <dbReference type="EMBL" id="SQJ06660.1"/>
    </source>
</evidence>
<keyword evidence="2" id="KW-0645">Protease</keyword>
<organism evidence="2 3">
    <name type="scientific">Fusobacterium ulcerans</name>
    <dbReference type="NCBI Taxonomy" id="861"/>
    <lineage>
        <taxon>Bacteria</taxon>
        <taxon>Fusobacteriati</taxon>
        <taxon>Fusobacteriota</taxon>
        <taxon>Fusobacteriia</taxon>
        <taxon>Fusobacteriales</taxon>
        <taxon>Fusobacteriaceae</taxon>
        <taxon>Fusobacterium</taxon>
    </lineage>
</organism>
<accession>A0AAX2JBE9</accession>
<dbReference type="KEGG" id="ful:C4N20_00565"/>
<dbReference type="Proteomes" id="UP000249008">
    <property type="component" value="Chromosome 1"/>
</dbReference>
<dbReference type="GO" id="GO:0019867">
    <property type="term" value="C:outer membrane"/>
    <property type="evidence" value="ECO:0007669"/>
    <property type="project" value="InterPro"/>
</dbReference>
<dbReference type="InterPro" id="IPR012332">
    <property type="entry name" value="Autotransporter_pectin_lyase_C"/>
</dbReference>
<feature type="domain" description="Autotransporter" evidence="1">
    <location>
        <begin position="644"/>
        <end position="913"/>
    </location>
</feature>
<dbReference type="AlphaFoldDB" id="A0AAX2JBE9"/>
<dbReference type="NCBIfam" id="TIGR01414">
    <property type="entry name" value="autotrans_barl"/>
    <property type="match status" value="1"/>
</dbReference>
<dbReference type="RefSeq" id="WP_005981982.1">
    <property type="nucleotide sequence ID" value="NZ_CABKNW010000005.1"/>
</dbReference>
<gene>
    <name evidence="2" type="primary">espC</name>
    <name evidence="2" type="ORF">NCTC12112_01985</name>
</gene>
<dbReference type="SMART" id="SM00869">
    <property type="entry name" value="Autotransporter"/>
    <property type="match status" value="1"/>
</dbReference>
<dbReference type="EMBL" id="LS483487">
    <property type="protein sequence ID" value="SQJ06660.1"/>
    <property type="molecule type" value="Genomic_DNA"/>
</dbReference>